<evidence type="ECO:0000313" key="3">
    <source>
        <dbReference type="Proteomes" id="UP000199427"/>
    </source>
</evidence>
<accession>A0A1H9MRL6</accession>
<keyword evidence="3" id="KW-1185">Reference proteome</keyword>
<gene>
    <name evidence="2" type="ORF">SAMN05216362_1696</name>
</gene>
<dbReference type="PROSITE" id="PS51257">
    <property type="entry name" value="PROKAR_LIPOPROTEIN"/>
    <property type="match status" value="1"/>
</dbReference>
<dbReference type="Pfam" id="PF19903">
    <property type="entry name" value="DUF6376"/>
    <property type="match status" value="1"/>
</dbReference>
<dbReference type="STRING" id="571933.SAMN05216362_1696"/>
<sequence length="145" mass="16294">MRALIMVISLVFIAGCGIIDEVNQTVDYGKETKDYVGTMVGYQDDVSTYMNKDQLTEQDLQDIKGLIDEIEAEVKAFNEIEPPSVASGIHGEIESHNDQILEAIDEANRQMDQGEFNPEAFENLEIAKSLSELKSYKDQIDEIMN</sequence>
<proteinExistence type="predicted"/>
<protein>
    <recommendedName>
        <fullName evidence="4">Lipoprotein</fullName>
    </recommendedName>
</protein>
<evidence type="ECO:0000313" key="2">
    <source>
        <dbReference type="EMBL" id="SER26360.1"/>
    </source>
</evidence>
<feature type="coiled-coil region" evidence="1">
    <location>
        <begin position="60"/>
        <end position="113"/>
    </location>
</feature>
<reference evidence="2 3" key="1">
    <citation type="submission" date="2016-10" db="EMBL/GenBank/DDBJ databases">
        <authorList>
            <person name="de Groot N.N."/>
        </authorList>
    </citation>
    <scope>NUCLEOTIDE SEQUENCE [LARGE SCALE GENOMIC DNA]</scope>
    <source>
        <strain evidence="2 3">DSM 21633</strain>
    </source>
</reference>
<dbReference type="OrthoDB" id="2607309at2"/>
<dbReference type="RefSeq" id="WP_091776304.1">
    <property type="nucleotide sequence ID" value="NZ_CAESCL010000002.1"/>
</dbReference>
<name>A0A1H9MRL6_9BACI</name>
<dbReference type="Proteomes" id="UP000199427">
    <property type="component" value="Unassembled WGS sequence"/>
</dbReference>
<dbReference type="InterPro" id="IPR045956">
    <property type="entry name" value="DUF6376"/>
</dbReference>
<organism evidence="2 3">
    <name type="scientific">Piscibacillus halophilus</name>
    <dbReference type="NCBI Taxonomy" id="571933"/>
    <lineage>
        <taxon>Bacteria</taxon>
        <taxon>Bacillati</taxon>
        <taxon>Bacillota</taxon>
        <taxon>Bacilli</taxon>
        <taxon>Bacillales</taxon>
        <taxon>Bacillaceae</taxon>
        <taxon>Piscibacillus</taxon>
    </lineage>
</organism>
<dbReference type="EMBL" id="FOES01000069">
    <property type="protein sequence ID" value="SER26360.1"/>
    <property type="molecule type" value="Genomic_DNA"/>
</dbReference>
<dbReference type="AlphaFoldDB" id="A0A1H9MRL6"/>
<evidence type="ECO:0000256" key="1">
    <source>
        <dbReference type="SAM" id="Coils"/>
    </source>
</evidence>
<evidence type="ECO:0008006" key="4">
    <source>
        <dbReference type="Google" id="ProtNLM"/>
    </source>
</evidence>
<keyword evidence="1" id="KW-0175">Coiled coil</keyword>